<keyword evidence="1" id="KW-0732">Signal</keyword>
<evidence type="ECO:0000313" key="2">
    <source>
        <dbReference type="EMBL" id="TWU03067.1"/>
    </source>
</evidence>
<dbReference type="Proteomes" id="UP000320735">
    <property type="component" value="Unassembled WGS sequence"/>
</dbReference>
<protein>
    <recommendedName>
        <fullName evidence="4">Porin subfamily protein</fullName>
    </recommendedName>
</protein>
<organism evidence="2 3">
    <name type="scientific">Symmachiella macrocystis</name>
    <dbReference type="NCBI Taxonomy" id="2527985"/>
    <lineage>
        <taxon>Bacteria</taxon>
        <taxon>Pseudomonadati</taxon>
        <taxon>Planctomycetota</taxon>
        <taxon>Planctomycetia</taxon>
        <taxon>Planctomycetales</taxon>
        <taxon>Planctomycetaceae</taxon>
        <taxon>Symmachiella</taxon>
    </lineage>
</organism>
<gene>
    <name evidence="2" type="ORF">CA54_61510</name>
</gene>
<dbReference type="OrthoDB" id="253888at2"/>
<dbReference type="AlphaFoldDB" id="A0A5C6AUB5"/>
<evidence type="ECO:0000313" key="3">
    <source>
        <dbReference type="Proteomes" id="UP000320735"/>
    </source>
</evidence>
<dbReference type="SUPFAM" id="SSF56935">
    <property type="entry name" value="Porins"/>
    <property type="match status" value="1"/>
</dbReference>
<sequence precursor="true">MDRLKSLMMMALTVILFTGVAHAQVVRLHQQAKDSSAPGWDEFRDLSERLETLEAENQLLRNEAIPPNDATITVVSQAGYCDSCGDAVCSCGEDANCSWVDQISSACKDRLSWNKGPIRVVPFGYVAADMIFSQKAYTLLGGPLFLLPAVPSETPDSRFTITGQQTTLGALITGPDLGDLKSSATVAFNFFGDRPIQNNPGAFLIFGYAELENDDWRIWAGQDADAVGRQNTNSPAWTSHKMSGNMGQVRPGFRLERYDSFSEFARTSIYFGLTQQVVLDFIALPQVAGSDNGWPNVETRWELSLGPESEGNRPVMLAIGGVIGETRAVDFMRNAESNVSTSWAVIPELHLELGDFGFQGEAFVGNAIGTYNAGIGQSLNPLTDEPIYTVGGFGEFFYHTTPSLTVSVGYGVDDPRNTHLGQNQRSRNETYWTNAIWKISEHWESRFEVARQKTNYIAPSSDSSAMEYLMSFRFYF</sequence>
<keyword evidence="3" id="KW-1185">Reference proteome</keyword>
<evidence type="ECO:0008006" key="4">
    <source>
        <dbReference type="Google" id="ProtNLM"/>
    </source>
</evidence>
<feature type="chain" id="PRO_5022942103" description="Porin subfamily protein" evidence="1">
    <location>
        <begin position="24"/>
        <end position="476"/>
    </location>
</feature>
<proteinExistence type="predicted"/>
<comment type="caution">
    <text evidence="2">The sequence shown here is derived from an EMBL/GenBank/DDBJ whole genome shotgun (WGS) entry which is preliminary data.</text>
</comment>
<feature type="signal peptide" evidence="1">
    <location>
        <begin position="1"/>
        <end position="23"/>
    </location>
</feature>
<reference evidence="2 3" key="1">
    <citation type="submission" date="2019-02" db="EMBL/GenBank/DDBJ databases">
        <title>Deep-cultivation of Planctomycetes and their phenomic and genomic characterization uncovers novel biology.</title>
        <authorList>
            <person name="Wiegand S."/>
            <person name="Jogler M."/>
            <person name="Boedeker C."/>
            <person name="Pinto D."/>
            <person name="Vollmers J."/>
            <person name="Rivas-Marin E."/>
            <person name="Kohn T."/>
            <person name="Peeters S.H."/>
            <person name="Heuer A."/>
            <person name="Rast P."/>
            <person name="Oberbeckmann S."/>
            <person name="Bunk B."/>
            <person name="Jeske O."/>
            <person name="Meyerdierks A."/>
            <person name="Storesund J.E."/>
            <person name="Kallscheuer N."/>
            <person name="Luecker S."/>
            <person name="Lage O.M."/>
            <person name="Pohl T."/>
            <person name="Merkel B.J."/>
            <person name="Hornburger P."/>
            <person name="Mueller R.-W."/>
            <person name="Bruemmer F."/>
            <person name="Labrenz M."/>
            <person name="Spormann A.M."/>
            <person name="Op Den Camp H."/>
            <person name="Overmann J."/>
            <person name="Amann R."/>
            <person name="Jetten M.S.M."/>
            <person name="Mascher T."/>
            <person name="Medema M.H."/>
            <person name="Devos D.P."/>
            <person name="Kaster A.-K."/>
            <person name="Ovreas L."/>
            <person name="Rohde M."/>
            <person name="Galperin M.Y."/>
            <person name="Jogler C."/>
        </authorList>
    </citation>
    <scope>NUCLEOTIDE SEQUENCE [LARGE SCALE GENOMIC DNA]</scope>
    <source>
        <strain evidence="2 3">CA54</strain>
    </source>
</reference>
<evidence type="ECO:0000256" key="1">
    <source>
        <dbReference type="SAM" id="SignalP"/>
    </source>
</evidence>
<dbReference type="EMBL" id="SJPP01000006">
    <property type="protein sequence ID" value="TWU03067.1"/>
    <property type="molecule type" value="Genomic_DNA"/>
</dbReference>
<accession>A0A5C6AUB5</accession>
<name>A0A5C6AUB5_9PLAN</name>
<dbReference type="RefSeq" id="WP_146374518.1">
    <property type="nucleotide sequence ID" value="NZ_SJPP01000006.1"/>
</dbReference>